<dbReference type="Gene3D" id="3.30.230.100">
    <property type="match status" value="1"/>
</dbReference>
<keyword evidence="2" id="KW-1185">Reference proteome</keyword>
<proteinExistence type="predicted"/>
<dbReference type="GO" id="GO:0043248">
    <property type="term" value="P:proteasome assembly"/>
    <property type="evidence" value="ECO:0007669"/>
    <property type="project" value="InterPro"/>
</dbReference>
<evidence type="ECO:0000313" key="2">
    <source>
        <dbReference type="Proteomes" id="UP000827724"/>
    </source>
</evidence>
<gene>
    <name evidence="1" type="ORF">Trco_008078</name>
</gene>
<dbReference type="Proteomes" id="UP000827724">
    <property type="component" value="Unassembled WGS sequence"/>
</dbReference>
<dbReference type="OrthoDB" id="5407417at2759"/>
<dbReference type="Pfam" id="PF16093">
    <property type="entry name" value="PAC4"/>
    <property type="match status" value="1"/>
</dbReference>
<accession>A0A9P8QI21</accession>
<evidence type="ECO:0000313" key="1">
    <source>
        <dbReference type="EMBL" id="KAH6603303.1"/>
    </source>
</evidence>
<sequence length="148" mass="15951">MATDANGVVQVSIPLPRSLDTRIFLRITTQAKAILLSLTTASQEELAAPRPMGSFVYALPNRFDHREAIATTLFSAESSLEFTTRVAKLAARRTGLPVYVTNSINLEGMGMGGTVEEEMEAFRSVAEAISSSLPKTALPSQRPAPTRV</sequence>
<protein>
    <submittedName>
        <fullName evidence="1">Uncharacterized protein</fullName>
    </submittedName>
</protein>
<reference evidence="1" key="1">
    <citation type="submission" date="2021-08" db="EMBL/GenBank/DDBJ databases">
        <title>Chromosome-Level Trichoderma cornu-damae using Hi-C Data.</title>
        <authorList>
            <person name="Kim C.S."/>
        </authorList>
    </citation>
    <scope>NUCLEOTIDE SEQUENCE</scope>
    <source>
        <strain evidence="1">KA19-0412C</strain>
    </source>
</reference>
<name>A0A9P8QI21_9HYPO</name>
<dbReference type="EMBL" id="JAIWOZ010000007">
    <property type="protein sequence ID" value="KAH6603303.1"/>
    <property type="molecule type" value="Genomic_DNA"/>
</dbReference>
<dbReference type="InterPro" id="IPR032157">
    <property type="entry name" value="PAC4"/>
</dbReference>
<comment type="caution">
    <text evidence="1">The sequence shown here is derived from an EMBL/GenBank/DDBJ whole genome shotgun (WGS) entry which is preliminary data.</text>
</comment>
<organism evidence="1 2">
    <name type="scientific">Trichoderma cornu-damae</name>
    <dbReference type="NCBI Taxonomy" id="654480"/>
    <lineage>
        <taxon>Eukaryota</taxon>
        <taxon>Fungi</taxon>
        <taxon>Dikarya</taxon>
        <taxon>Ascomycota</taxon>
        <taxon>Pezizomycotina</taxon>
        <taxon>Sordariomycetes</taxon>
        <taxon>Hypocreomycetidae</taxon>
        <taxon>Hypocreales</taxon>
        <taxon>Hypocreaceae</taxon>
        <taxon>Trichoderma</taxon>
    </lineage>
</organism>
<dbReference type="AlphaFoldDB" id="A0A9P8QI21"/>